<evidence type="ECO:0000256" key="1">
    <source>
        <dbReference type="ARBA" id="ARBA00004801"/>
    </source>
</evidence>
<dbReference type="OrthoDB" id="432447at2759"/>
<comment type="catalytic activity">
    <reaction evidence="9">
        <text>adenosine + ATP = AMP + ADP + H(+)</text>
        <dbReference type="Rhea" id="RHEA:20824"/>
        <dbReference type="ChEBI" id="CHEBI:15378"/>
        <dbReference type="ChEBI" id="CHEBI:16335"/>
        <dbReference type="ChEBI" id="CHEBI:30616"/>
        <dbReference type="ChEBI" id="CHEBI:456215"/>
        <dbReference type="ChEBI" id="CHEBI:456216"/>
        <dbReference type="EC" id="2.7.1.20"/>
    </reaction>
</comment>
<proteinExistence type="inferred from homology"/>
<dbReference type="Gene3D" id="3.40.1190.20">
    <property type="match status" value="1"/>
</dbReference>
<organism evidence="11 12">
    <name type="scientific">Aphis craccivora</name>
    <name type="common">Cowpea aphid</name>
    <dbReference type="NCBI Taxonomy" id="307492"/>
    <lineage>
        <taxon>Eukaryota</taxon>
        <taxon>Metazoa</taxon>
        <taxon>Ecdysozoa</taxon>
        <taxon>Arthropoda</taxon>
        <taxon>Hexapoda</taxon>
        <taxon>Insecta</taxon>
        <taxon>Pterygota</taxon>
        <taxon>Neoptera</taxon>
        <taxon>Paraneoptera</taxon>
        <taxon>Hemiptera</taxon>
        <taxon>Sternorrhyncha</taxon>
        <taxon>Aphidomorpha</taxon>
        <taxon>Aphidoidea</taxon>
        <taxon>Aphididae</taxon>
        <taxon>Aphidini</taxon>
        <taxon>Aphis</taxon>
        <taxon>Aphis</taxon>
    </lineage>
</organism>
<dbReference type="EC" id="2.7.1.20" evidence="3 9"/>
<dbReference type="AlphaFoldDB" id="A0A6G0YD43"/>
<dbReference type="EMBL" id="VUJU01004749">
    <property type="protein sequence ID" value="KAF0753385.1"/>
    <property type="molecule type" value="Genomic_DNA"/>
</dbReference>
<dbReference type="InterPro" id="IPR001805">
    <property type="entry name" value="Adenokinase"/>
</dbReference>
<keyword evidence="9" id="KW-0460">Magnesium</keyword>
<dbReference type="GO" id="GO:0006166">
    <property type="term" value="P:purine ribonucleoside salvage"/>
    <property type="evidence" value="ECO:0007669"/>
    <property type="project" value="UniProtKB-KW"/>
</dbReference>
<reference evidence="11 12" key="1">
    <citation type="submission" date="2019-08" db="EMBL/GenBank/DDBJ databases">
        <title>Whole genome of Aphis craccivora.</title>
        <authorList>
            <person name="Voronova N.V."/>
            <person name="Shulinski R.S."/>
            <person name="Bandarenka Y.V."/>
            <person name="Zhorov D.G."/>
            <person name="Warner D."/>
        </authorList>
    </citation>
    <scope>NUCLEOTIDE SEQUENCE [LARGE SCALE GENOMIC DNA]</scope>
    <source>
        <strain evidence="11">180601</strain>
        <tissue evidence="11">Whole Body</tissue>
    </source>
</reference>
<evidence type="ECO:0000313" key="12">
    <source>
        <dbReference type="Proteomes" id="UP000478052"/>
    </source>
</evidence>
<comment type="similarity">
    <text evidence="2 9">Belongs to the carbohydrate kinase PfkB family.</text>
</comment>
<comment type="pathway">
    <text evidence="1 9">Purine metabolism; AMP biosynthesis via salvage pathway; AMP from adenosine: step 1/1.</text>
</comment>
<accession>A0A6G0YD43</accession>
<dbReference type="GO" id="GO:0005829">
    <property type="term" value="C:cytosol"/>
    <property type="evidence" value="ECO:0007669"/>
    <property type="project" value="TreeGrafter"/>
</dbReference>
<evidence type="ECO:0000256" key="6">
    <source>
        <dbReference type="ARBA" id="ARBA00022741"/>
    </source>
</evidence>
<dbReference type="Pfam" id="PF00294">
    <property type="entry name" value="PfkB"/>
    <property type="match status" value="1"/>
</dbReference>
<evidence type="ECO:0000256" key="8">
    <source>
        <dbReference type="ARBA" id="ARBA00022840"/>
    </source>
</evidence>
<dbReference type="UniPathway" id="UPA00588">
    <property type="reaction ID" value="UER00659"/>
</dbReference>
<dbReference type="PANTHER" id="PTHR45769">
    <property type="entry name" value="ADENOSINE KINASE"/>
    <property type="match status" value="1"/>
</dbReference>
<comment type="subunit">
    <text evidence="9">Monomer.</text>
</comment>
<keyword evidence="12" id="KW-1185">Reference proteome</keyword>
<dbReference type="GO" id="GO:0006144">
    <property type="term" value="P:purine nucleobase metabolic process"/>
    <property type="evidence" value="ECO:0007669"/>
    <property type="project" value="TreeGrafter"/>
</dbReference>
<dbReference type="SUPFAM" id="SSF53613">
    <property type="entry name" value="Ribokinase-like"/>
    <property type="match status" value="1"/>
</dbReference>
<evidence type="ECO:0000256" key="2">
    <source>
        <dbReference type="ARBA" id="ARBA00010688"/>
    </source>
</evidence>
<evidence type="ECO:0000256" key="7">
    <source>
        <dbReference type="ARBA" id="ARBA00022777"/>
    </source>
</evidence>
<comment type="caution">
    <text evidence="11">The sequence shown here is derived from an EMBL/GenBank/DDBJ whole genome shotgun (WGS) entry which is preliminary data.</text>
</comment>
<dbReference type="GO" id="GO:0004001">
    <property type="term" value="F:adenosine kinase activity"/>
    <property type="evidence" value="ECO:0007669"/>
    <property type="project" value="UniProtKB-UniRule"/>
</dbReference>
<keyword evidence="4 9" id="KW-0808">Transferase</keyword>
<dbReference type="InterPro" id="IPR029056">
    <property type="entry name" value="Ribokinase-like"/>
</dbReference>
<evidence type="ECO:0000256" key="9">
    <source>
        <dbReference type="RuleBase" id="RU368116"/>
    </source>
</evidence>
<dbReference type="GO" id="GO:0044209">
    <property type="term" value="P:AMP salvage"/>
    <property type="evidence" value="ECO:0007669"/>
    <property type="project" value="UniProtKB-UniRule"/>
</dbReference>
<comment type="subcellular location">
    <subcellularLocation>
        <location evidence="9">Nucleus</location>
    </subcellularLocation>
</comment>
<dbReference type="GO" id="GO:0005524">
    <property type="term" value="F:ATP binding"/>
    <property type="evidence" value="ECO:0007669"/>
    <property type="project" value="UniProtKB-UniRule"/>
</dbReference>
<evidence type="ECO:0000256" key="4">
    <source>
        <dbReference type="ARBA" id="ARBA00022679"/>
    </source>
</evidence>
<evidence type="ECO:0000313" key="11">
    <source>
        <dbReference type="EMBL" id="KAF0753385.1"/>
    </source>
</evidence>
<name>A0A6G0YD43_APHCR</name>
<comment type="function">
    <text evidence="9">ATP dependent phosphorylation of adenosine and other related nucleoside analogs to monophosphate derivatives.</text>
</comment>
<comment type="cofactor">
    <cofactor evidence="9">
        <name>Mg(2+)</name>
        <dbReference type="ChEBI" id="CHEBI:18420"/>
    </cofactor>
    <text evidence="9">Binds 3 Mg(2+) ions per subunit.</text>
</comment>
<keyword evidence="9" id="KW-0539">Nucleus</keyword>
<keyword evidence="8 9" id="KW-0067">ATP-binding</keyword>
<protein>
    <recommendedName>
        <fullName evidence="3 9">Adenosine kinase</fullName>
        <shortName evidence="9">AK</shortName>
        <ecNumber evidence="3 9">2.7.1.20</ecNumber>
    </recommendedName>
    <alternativeName>
        <fullName evidence="9">Adenosine 5'-phosphotransferase</fullName>
    </alternativeName>
</protein>
<keyword evidence="7 9" id="KW-0418">Kinase</keyword>
<dbReference type="InterPro" id="IPR011611">
    <property type="entry name" value="PfkB_dom"/>
</dbReference>
<gene>
    <name evidence="11" type="ORF">FWK35_00025013</name>
</gene>
<sequence>MDLWKIQYHQKPQKTIDDHSRIVKPGTVVGFCNPLLDMTVVGNADLLKRYDLKNNYAILAGKKQTGIEELKKDPNVHCTAGGSSQNSWTVVQYKLKKQNSAAFFGAVGKDRYSEILDREVISDGLNMKSQYHSDKAAGEQ</sequence>
<dbReference type="Proteomes" id="UP000478052">
    <property type="component" value="Unassembled WGS sequence"/>
</dbReference>
<feature type="domain" description="Carbohydrate kinase PfkB" evidence="10">
    <location>
        <begin position="50"/>
        <end position="133"/>
    </location>
</feature>
<keyword evidence="6 9" id="KW-0547">Nucleotide-binding</keyword>
<keyword evidence="5 9" id="KW-0660">Purine salvage</keyword>
<evidence type="ECO:0000256" key="5">
    <source>
        <dbReference type="ARBA" id="ARBA00022726"/>
    </source>
</evidence>
<evidence type="ECO:0000259" key="10">
    <source>
        <dbReference type="Pfam" id="PF00294"/>
    </source>
</evidence>
<evidence type="ECO:0000256" key="3">
    <source>
        <dbReference type="ARBA" id="ARBA00012119"/>
    </source>
</evidence>
<dbReference type="PANTHER" id="PTHR45769:SF3">
    <property type="entry name" value="ADENOSINE KINASE"/>
    <property type="match status" value="1"/>
</dbReference>
<dbReference type="GO" id="GO:0005634">
    <property type="term" value="C:nucleus"/>
    <property type="evidence" value="ECO:0007669"/>
    <property type="project" value="UniProtKB-SubCell"/>
</dbReference>